<organism evidence="3 4">
    <name type="scientific">Candidatus Accumulibacter phosphatis</name>
    <dbReference type="NCBI Taxonomy" id="327160"/>
    <lineage>
        <taxon>Bacteria</taxon>
        <taxon>Pseudomonadati</taxon>
        <taxon>Pseudomonadota</taxon>
        <taxon>Betaproteobacteria</taxon>
        <taxon>Candidatus Accumulibacter</taxon>
    </lineage>
</organism>
<accession>A0A6A7RQM0</accession>
<feature type="domain" description="CheB-type methylesterase" evidence="2">
    <location>
        <begin position="36"/>
        <end position="76"/>
    </location>
</feature>
<proteinExistence type="predicted"/>
<evidence type="ECO:0000256" key="1">
    <source>
        <dbReference type="SAM" id="MobiDB-lite"/>
    </source>
</evidence>
<dbReference type="EMBL" id="PDHS01000097">
    <property type="protein sequence ID" value="MQM29873.1"/>
    <property type="molecule type" value="Genomic_DNA"/>
</dbReference>
<protein>
    <recommendedName>
        <fullName evidence="2">CheB-type methylesterase domain-containing protein</fullName>
    </recommendedName>
</protein>
<feature type="non-terminal residue" evidence="3">
    <location>
        <position position="76"/>
    </location>
</feature>
<feature type="region of interest" description="Disordered" evidence="1">
    <location>
        <begin position="1"/>
        <end position="32"/>
    </location>
</feature>
<feature type="compositionally biased region" description="Polar residues" evidence="1">
    <location>
        <begin position="10"/>
        <end position="21"/>
    </location>
</feature>
<dbReference type="InterPro" id="IPR035909">
    <property type="entry name" value="CheB_C"/>
</dbReference>
<comment type="caution">
    <text evidence="3">The sequence shown here is derived from an EMBL/GenBank/DDBJ whole genome shotgun (WGS) entry which is preliminary data.</text>
</comment>
<dbReference type="InterPro" id="IPR000673">
    <property type="entry name" value="Sig_transdc_resp-reg_Me-estase"/>
</dbReference>
<dbReference type="GO" id="GO:0005737">
    <property type="term" value="C:cytoplasm"/>
    <property type="evidence" value="ECO:0007669"/>
    <property type="project" value="InterPro"/>
</dbReference>
<name>A0A6A7RQM0_9PROT</name>
<dbReference type="AlphaFoldDB" id="A0A6A7RQM0"/>
<dbReference type="SUPFAM" id="SSF52738">
    <property type="entry name" value="Methylesterase CheB, C-terminal domain"/>
    <property type="match status" value="1"/>
</dbReference>
<reference evidence="3 4" key="1">
    <citation type="submission" date="2017-09" db="EMBL/GenBank/DDBJ databases">
        <title>Metagenomic Analysis Reveals Denitrifying Candidatus Accumulibacter and Flanking Population as a Source of N2O.</title>
        <authorList>
            <person name="Gao H."/>
            <person name="Mao Y."/>
            <person name="Zhao X."/>
            <person name="Liu W.-T."/>
            <person name="Zhang T."/>
            <person name="Wells G."/>
        </authorList>
    </citation>
    <scope>NUCLEOTIDE SEQUENCE [LARGE SCALE GENOMIC DNA]</scope>
    <source>
        <strain evidence="3">CANDO_2_IC</strain>
    </source>
</reference>
<evidence type="ECO:0000313" key="3">
    <source>
        <dbReference type="EMBL" id="MQM29873.1"/>
    </source>
</evidence>
<dbReference type="Gene3D" id="3.40.50.180">
    <property type="entry name" value="Methylesterase CheB, C-terminal domain"/>
    <property type="match status" value="1"/>
</dbReference>
<evidence type="ECO:0000313" key="4">
    <source>
        <dbReference type="Proteomes" id="UP000342300"/>
    </source>
</evidence>
<dbReference type="Pfam" id="PF01339">
    <property type="entry name" value="CheB_methylest"/>
    <property type="match status" value="1"/>
</dbReference>
<dbReference type="Proteomes" id="UP000342300">
    <property type="component" value="Unassembled WGS sequence"/>
</dbReference>
<dbReference type="GO" id="GO:0000156">
    <property type="term" value="F:phosphorelay response regulator activity"/>
    <property type="evidence" value="ECO:0007669"/>
    <property type="project" value="InterPro"/>
</dbReference>
<sequence>MQGGKATGKTKPQASLTSANDSDLPASTPDTPFPIVGIGASAGGLAAFEAFFSGMPADSDPGMAFVLVQHLAPDHK</sequence>
<evidence type="ECO:0000259" key="2">
    <source>
        <dbReference type="Pfam" id="PF01339"/>
    </source>
</evidence>
<gene>
    <name evidence="3" type="ORF">CRU78_04695</name>
</gene>
<dbReference type="GO" id="GO:0008984">
    <property type="term" value="F:protein-glutamate methylesterase activity"/>
    <property type="evidence" value="ECO:0007669"/>
    <property type="project" value="InterPro"/>
</dbReference>
<dbReference type="GO" id="GO:0006935">
    <property type="term" value="P:chemotaxis"/>
    <property type="evidence" value="ECO:0007669"/>
    <property type="project" value="InterPro"/>
</dbReference>